<dbReference type="PANTHER" id="PTHR47215:SF1">
    <property type="entry name" value="F9L1.8 PROTEIN"/>
    <property type="match status" value="1"/>
</dbReference>
<keyword evidence="3" id="KW-1185">Reference proteome</keyword>
<dbReference type="InterPro" id="IPR017927">
    <property type="entry name" value="FAD-bd_FR_type"/>
</dbReference>
<dbReference type="PANTHER" id="PTHR47215">
    <property type="match status" value="1"/>
</dbReference>
<dbReference type="Gene3D" id="3.40.50.80">
    <property type="entry name" value="Nucleotide-binding domain of ferredoxin-NADP reductase (FNR) module"/>
    <property type="match status" value="1"/>
</dbReference>
<dbReference type="Proteomes" id="UP001489004">
    <property type="component" value="Unassembled WGS sequence"/>
</dbReference>
<dbReference type="CDD" id="cd00322">
    <property type="entry name" value="FNR_like"/>
    <property type="match status" value="1"/>
</dbReference>
<name>A0AAW1QE01_9CHLO</name>
<dbReference type="SUPFAM" id="SSF63380">
    <property type="entry name" value="Riboflavin synthase domain-like"/>
    <property type="match status" value="1"/>
</dbReference>
<evidence type="ECO:0000313" key="2">
    <source>
        <dbReference type="EMBL" id="KAK9819642.1"/>
    </source>
</evidence>
<comment type="caution">
    <text evidence="2">The sequence shown here is derived from an EMBL/GenBank/DDBJ whole genome shotgun (WGS) entry which is preliminary data.</text>
</comment>
<dbReference type="GO" id="GO:0016491">
    <property type="term" value="F:oxidoreductase activity"/>
    <property type="evidence" value="ECO:0007669"/>
    <property type="project" value="InterPro"/>
</dbReference>
<protein>
    <recommendedName>
        <fullName evidence="1">FAD-binding FR-type domain-containing protein</fullName>
    </recommendedName>
</protein>
<dbReference type="Pfam" id="PF00175">
    <property type="entry name" value="NAD_binding_1"/>
    <property type="match status" value="1"/>
</dbReference>
<dbReference type="InterPro" id="IPR017938">
    <property type="entry name" value="Riboflavin_synthase-like_b-brl"/>
</dbReference>
<feature type="domain" description="FAD-binding FR-type" evidence="1">
    <location>
        <begin position="61"/>
        <end position="162"/>
    </location>
</feature>
<sequence>MPAPRAAWVAAAQLPTKERSGHSFSFKPSLCGCFGSSRRWTSKVSALRGPSVVFASWGAEVQWSKGQVLSTKQVAEGLQTVVVDLNDVGSGYTKAGQFVQVKVGDSKPSFFAIASPPDANNAGVVELLVKNNEKGGTAEILCNSQEGFEVDVSPVMGKGFPIERAPADEVSTLLFFATGTGISPVRALIESGTCQLDKRKQVRLYYGTANPEATAYRELVSSWKELGVEVVPVYSDDEQGYVQDVFAQDGRPLDGASTAAVLVGQKEMCMAITDMLTQKGVTKERILLNF</sequence>
<organism evidence="2 3">
    <name type="scientific">[Myrmecia] bisecta</name>
    <dbReference type="NCBI Taxonomy" id="41462"/>
    <lineage>
        <taxon>Eukaryota</taxon>
        <taxon>Viridiplantae</taxon>
        <taxon>Chlorophyta</taxon>
        <taxon>core chlorophytes</taxon>
        <taxon>Trebouxiophyceae</taxon>
        <taxon>Trebouxiales</taxon>
        <taxon>Trebouxiaceae</taxon>
        <taxon>Myrmecia</taxon>
    </lineage>
</organism>
<evidence type="ECO:0000313" key="3">
    <source>
        <dbReference type="Proteomes" id="UP001489004"/>
    </source>
</evidence>
<dbReference type="Gene3D" id="2.40.30.10">
    <property type="entry name" value="Translation factors"/>
    <property type="match status" value="1"/>
</dbReference>
<dbReference type="AlphaFoldDB" id="A0AAW1QE01"/>
<dbReference type="SUPFAM" id="SSF52343">
    <property type="entry name" value="Ferredoxin reductase-like, C-terminal NADP-linked domain"/>
    <property type="match status" value="1"/>
</dbReference>
<dbReference type="InterPro" id="IPR039261">
    <property type="entry name" value="FNR_nucleotide-bd"/>
</dbReference>
<reference evidence="2 3" key="1">
    <citation type="journal article" date="2024" name="Nat. Commun.">
        <title>Phylogenomics reveals the evolutionary origins of lichenization in chlorophyte algae.</title>
        <authorList>
            <person name="Puginier C."/>
            <person name="Libourel C."/>
            <person name="Otte J."/>
            <person name="Skaloud P."/>
            <person name="Haon M."/>
            <person name="Grisel S."/>
            <person name="Petersen M."/>
            <person name="Berrin J.G."/>
            <person name="Delaux P.M."/>
            <person name="Dal Grande F."/>
            <person name="Keller J."/>
        </authorList>
    </citation>
    <scope>NUCLEOTIDE SEQUENCE [LARGE SCALE GENOMIC DNA]</scope>
    <source>
        <strain evidence="2 3">SAG 2043</strain>
    </source>
</reference>
<accession>A0AAW1QE01</accession>
<proteinExistence type="predicted"/>
<evidence type="ECO:0000259" key="1">
    <source>
        <dbReference type="PROSITE" id="PS51384"/>
    </source>
</evidence>
<gene>
    <name evidence="2" type="ORF">WJX72_000634</name>
</gene>
<dbReference type="InterPro" id="IPR001433">
    <property type="entry name" value="OxRdtase_FAD/NAD-bd"/>
</dbReference>
<dbReference type="PROSITE" id="PS51384">
    <property type="entry name" value="FAD_FR"/>
    <property type="match status" value="1"/>
</dbReference>
<dbReference type="EMBL" id="JALJOR010000003">
    <property type="protein sequence ID" value="KAK9819642.1"/>
    <property type="molecule type" value="Genomic_DNA"/>
</dbReference>